<comment type="caution">
    <text evidence="5">The sequence shown here is derived from an EMBL/GenBank/DDBJ whole genome shotgun (WGS) entry which is preliminary data.</text>
</comment>
<dbReference type="Pfam" id="PF01487">
    <property type="entry name" value="DHquinase_I"/>
    <property type="match status" value="1"/>
</dbReference>
<organism evidence="5">
    <name type="scientific">candidate division TA06 bacterium ADurb.Bin417</name>
    <dbReference type="NCBI Taxonomy" id="1852828"/>
    <lineage>
        <taxon>Bacteria</taxon>
        <taxon>Bacteria division TA06</taxon>
    </lineage>
</organism>
<dbReference type="Gene3D" id="3.20.20.70">
    <property type="entry name" value="Aldolase class I"/>
    <property type="match status" value="1"/>
</dbReference>
<comment type="catalytic activity">
    <reaction evidence="1">
        <text>3-dehydroquinate = 3-dehydroshikimate + H2O</text>
        <dbReference type="Rhea" id="RHEA:21096"/>
        <dbReference type="ChEBI" id="CHEBI:15377"/>
        <dbReference type="ChEBI" id="CHEBI:16630"/>
        <dbReference type="ChEBI" id="CHEBI:32364"/>
        <dbReference type="EC" id="4.2.1.10"/>
    </reaction>
</comment>
<evidence type="ECO:0000313" key="5">
    <source>
        <dbReference type="EMBL" id="OPZ89450.1"/>
    </source>
</evidence>
<keyword evidence="3 5" id="KW-0456">Lyase</keyword>
<dbReference type="CDD" id="cd00502">
    <property type="entry name" value="DHQase_I"/>
    <property type="match status" value="1"/>
</dbReference>
<dbReference type="InterPro" id="IPR001381">
    <property type="entry name" value="DHquinase_I"/>
</dbReference>
<dbReference type="PROSITE" id="PS01028">
    <property type="entry name" value="DEHYDROQUINASE_I"/>
    <property type="match status" value="1"/>
</dbReference>
<dbReference type="EC" id="4.2.1.10" evidence="2"/>
<protein>
    <recommendedName>
        <fullName evidence="2">3-dehydroquinate dehydratase</fullName>
        <ecNumber evidence="2">4.2.1.10</ecNumber>
    </recommendedName>
</protein>
<dbReference type="InterPro" id="IPR018508">
    <property type="entry name" value="3-dehydroquinate_DH_AS"/>
</dbReference>
<name>A0A1V5M968_UNCT6</name>
<gene>
    <name evidence="5" type="primary">aroD</name>
    <name evidence="5" type="ORF">BWY73_01503</name>
</gene>
<proteinExistence type="predicted"/>
<dbReference type="InterPro" id="IPR013785">
    <property type="entry name" value="Aldolase_TIM"/>
</dbReference>
<dbReference type="InterPro" id="IPR050146">
    <property type="entry name" value="Type-I_3-dehydroquinase"/>
</dbReference>
<evidence type="ECO:0000256" key="3">
    <source>
        <dbReference type="ARBA" id="ARBA00023239"/>
    </source>
</evidence>
<dbReference type="Proteomes" id="UP000485484">
    <property type="component" value="Unassembled WGS sequence"/>
</dbReference>
<dbReference type="GO" id="GO:0003855">
    <property type="term" value="F:3-dehydroquinate dehydratase activity"/>
    <property type="evidence" value="ECO:0007669"/>
    <property type="project" value="UniProtKB-EC"/>
</dbReference>
<dbReference type="EMBL" id="MWAK01000366">
    <property type="protein sequence ID" value="OPZ89450.1"/>
    <property type="molecule type" value="Genomic_DNA"/>
</dbReference>
<dbReference type="PANTHER" id="PTHR43699">
    <property type="entry name" value="3-DEHYDROQUINATE DEHYDRATASE"/>
    <property type="match status" value="1"/>
</dbReference>
<accession>A0A1V5M968</accession>
<evidence type="ECO:0000256" key="4">
    <source>
        <dbReference type="ARBA" id="ARBA00023270"/>
    </source>
</evidence>
<dbReference type="AlphaFoldDB" id="A0A1V5M968"/>
<dbReference type="PANTHER" id="PTHR43699:SF1">
    <property type="entry name" value="3-DEHYDROQUINATE DEHYDRATASE"/>
    <property type="match status" value="1"/>
</dbReference>
<dbReference type="GO" id="GO:0046279">
    <property type="term" value="P:3,4-dihydroxybenzoate biosynthetic process"/>
    <property type="evidence" value="ECO:0007669"/>
    <property type="project" value="TreeGrafter"/>
</dbReference>
<evidence type="ECO:0000256" key="1">
    <source>
        <dbReference type="ARBA" id="ARBA00001864"/>
    </source>
</evidence>
<evidence type="ECO:0000256" key="2">
    <source>
        <dbReference type="ARBA" id="ARBA00012060"/>
    </source>
</evidence>
<sequence>MAAGPGWEASDWSRADILEIRLDHFPEVRDGVAAEGLLEKFRSVTGRPLLLTIRSDRERETVLEPPLSEPDRLSLFARLLPRCDAVDVEIGAGIAGRVARLAREAGKPVIGSYHNFRRLPPFFRLEEKLNRAEQLGAAVFKAAVRAEKTGEVFQLLDFCRRASGPHLVAAVPVGGRSPLPRLLAGYFGSVLVYAALGRPTAAGQPGLAELAEDLKRFYR</sequence>
<reference evidence="5" key="1">
    <citation type="submission" date="2017-02" db="EMBL/GenBank/DDBJ databases">
        <title>Delving into the versatile metabolic prowess of the omnipresent phylum Bacteroidetes.</title>
        <authorList>
            <person name="Nobu M.K."/>
            <person name="Mei R."/>
            <person name="Narihiro T."/>
            <person name="Kuroda K."/>
            <person name="Liu W.-T."/>
        </authorList>
    </citation>
    <scope>NUCLEOTIDE SEQUENCE</scope>
    <source>
        <strain evidence="5">ADurb.Bin417</strain>
    </source>
</reference>
<keyword evidence="4" id="KW-0704">Schiff base</keyword>
<dbReference type="SUPFAM" id="SSF51569">
    <property type="entry name" value="Aldolase"/>
    <property type="match status" value="1"/>
</dbReference>